<sequence>MEQMKKTLMEKKEKEKLINCIMYTFNERSKQKIVQYSLVYFTLLHDISRHLDSGLLLLSFFFTSISFLPSIQMVSLSDAPSKDGGSSTSPTIDASHLYFLHPSDSPGMTLVTSVFDGHGYRGWRSLWTRCNDMVTSWLLNSLSKEIAASVLYSKSAQALWTDLEDSYYGMNLMLFTLLLPVLLPAPVMERSNILMMSPLPNINIVYSLLVQDERQREVYVNPQFPGQKSQLSDFKGRKNNLICSRYKKPGHSVDKCYRIIGFPSDFKFTKTTKMQCGIRSNAIMTIASTNVQLPFANQEGGSSLSQAQFSQLIQLLQNVQISDTGTSPSDVKANVIIDSGASEYMSFDSQFFTSLAPLSTPLFINLPNSFRVKGLSVKIPLVLGEARNGIYPLNSSSSQLQKYFSTLVVSKSKVLHTSCTSTCSSISIPKGINSDVKLWHIILGHILFSAMKKFSFISSIPNSNCICEICPLARQSRLPFPLSSNKSTTVFELVHIDTWGLYKSPTYDGYKYFLTIVDDYSRATWTYILSAKSNAFTLLKYFLAMVERQFHSKVKITRFSSSILNGKTPYELIFGKPPNYSFLRCFGCLCHASTLPHNRAKFEPRAMPCVFLGYPIGNKGYKLLNLETRKVFVSRDVLFHETEFPFSSSSFSHPIFTKTPSIFTVPDPPIPSSPDPSSTISLPSPASTPTVFIPTSHSLIPAPRRSQKEHNRPAYLNDFVCDSIYLTNLTAACFTHPFSPPIFPFAALSVSNQQLLNTSCYCVSGFHGSCNFFCFVADVTADIYFFYPHFQKAMDSELAALEQNQTWELVELPPGKKSLPCKWVYKVKHKSDGTLERLKARLVIRGGILSEKA</sequence>
<gene>
    <name evidence="2" type="primary">LOC142165336</name>
</gene>
<keyword evidence="1" id="KW-1185">Reference proteome</keyword>
<dbReference type="RefSeq" id="XP_075080013.1">
    <property type="nucleotide sequence ID" value="XM_075223912.1"/>
</dbReference>
<accession>A0AC58S4V8</accession>
<protein>
    <submittedName>
        <fullName evidence="2">Uncharacterized protein LOC142165336</fullName>
    </submittedName>
</protein>
<name>A0AC58S4V8_TOBAC</name>
<evidence type="ECO:0000313" key="1">
    <source>
        <dbReference type="Proteomes" id="UP000790787"/>
    </source>
</evidence>
<reference evidence="1" key="1">
    <citation type="journal article" date="2014" name="Nat. Commun.">
        <title>The tobacco genome sequence and its comparison with those of tomato and potato.</title>
        <authorList>
            <person name="Sierro N."/>
            <person name="Battey J.N."/>
            <person name="Ouadi S."/>
            <person name="Bakaher N."/>
            <person name="Bovet L."/>
            <person name="Willig A."/>
            <person name="Goepfert S."/>
            <person name="Peitsch M.C."/>
            <person name="Ivanov N.V."/>
        </authorList>
    </citation>
    <scope>NUCLEOTIDE SEQUENCE [LARGE SCALE GENOMIC DNA]</scope>
</reference>
<reference evidence="2" key="2">
    <citation type="submission" date="2025-08" db="UniProtKB">
        <authorList>
            <consortium name="RefSeq"/>
        </authorList>
    </citation>
    <scope>IDENTIFICATION</scope>
    <source>
        <tissue evidence="2">Leaf</tissue>
    </source>
</reference>
<proteinExistence type="predicted"/>
<dbReference type="Proteomes" id="UP000790787">
    <property type="component" value="Chromosome 10"/>
</dbReference>
<evidence type="ECO:0000313" key="2">
    <source>
        <dbReference type="RefSeq" id="XP_075080013.1"/>
    </source>
</evidence>
<organism evidence="1 2">
    <name type="scientific">Nicotiana tabacum</name>
    <name type="common">Common tobacco</name>
    <dbReference type="NCBI Taxonomy" id="4097"/>
    <lineage>
        <taxon>Eukaryota</taxon>
        <taxon>Viridiplantae</taxon>
        <taxon>Streptophyta</taxon>
        <taxon>Embryophyta</taxon>
        <taxon>Tracheophyta</taxon>
        <taxon>Spermatophyta</taxon>
        <taxon>Magnoliopsida</taxon>
        <taxon>eudicotyledons</taxon>
        <taxon>Gunneridae</taxon>
        <taxon>Pentapetalae</taxon>
        <taxon>asterids</taxon>
        <taxon>lamiids</taxon>
        <taxon>Solanales</taxon>
        <taxon>Solanaceae</taxon>
        <taxon>Nicotianoideae</taxon>
        <taxon>Nicotianeae</taxon>
        <taxon>Nicotiana</taxon>
    </lineage>
</organism>